<dbReference type="Pfam" id="PF13439">
    <property type="entry name" value="Glyco_transf_4"/>
    <property type="match status" value="1"/>
</dbReference>
<keyword evidence="4" id="KW-1185">Reference proteome</keyword>
<dbReference type="SUPFAM" id="SSF53756">
    <property type="entry name" value="UDP-Glycosyltransferase/glycogen phosphorylase"/>
    <property type="match status" value="1"/>
</dbReference>
<dbReference type="InterPro" id="IPR001296">
    <property type="entry name" value="Glyco_trans_1"/>
</dbReference>
<proteinExistence type="predicted"/>
<evidence type="ECO:0000313" key="3">
    <source>
        <dbReference type="EMBL" id="BDA39795.1"/>
    </source>
</evidence>
<dbReference type="PANTHER" id="PTHR45947:SF3">
    <property type="entry name" value="SULFOQUINOVOSYL TRANSFERASE SQD2"/>
    <property type="match status" value="1"/>
</dbReference>
<name>A0ABM7U5Y1_9CHRO</name>
<dbReference type="InterPro" id="IPR050194">
    <property type="entry name" value="Glycosyltransferase_grp1"/>
</dbReference>
<gene>
    <name evidence="3" type="ORF">CPARK_000063500</name>
</gene>
<evidence type="ECO:0000259" key="2">
    <source>
        <dbReference type="Pfam" id="PF13439"/>
    </source>
</evidence>
<dbReference type="EMBL" id="AP024987">
    <property type="protein sequence ID" value="BDA39795.1"/>
    <property type="molecule type" value="Genomic_DNA"/>
</dbReference>
<evidence type="ECO:0000259" key="1">
    <source>
        <dbReference type="Pfam" id="PF00534"/>
    </source>
</evidence>
<protein>
    <submittedName>
        <fullName evidence="3">D-inositol-3-phosphate glycosyltransferase</fullName>
    </submittedName>
</protein>
<dbReference type="RefSeq" id="WP_229636773.1">
    <property type="nucleotide sequence ID" value="NZ_AP024987.1"/>
</dbReference>
<feature type="domain" description="Glycosyl transferase family 1" evidence="1">
    <location>
        <begin position="187"/>
        <end position="326"/>
    </location>
</feature>
<organism evidence="3 4">
    <name type="scientific">cyanobacterium endosymbiont of Braarudosphaera bigelowii</name>
    <dbReference type="NCBI Taxonomy" id="1285375"/>
    <lineage>
        <taxon>Bacteria</taxon>
        <taxon>Bacillati</taxon>
        <taxon>Cyanobacteriota</taxon>
        <taxon>Cyanophyceae</taxon>
        <taxon>Oscillatoriophycideae</taxon>
        <taxon>Chroococcales</taxon>
        <taxon>Aphanothecaceae</taxon>
        <taxon>Candidatus Atelocyanobacterium</taxon>
        <taxon>Candidatus Atelocyanobacterium thalassae</taxon>
    </lineage>
</organism>
<evidence type="ECO:0000313" key="4">
    <source>
        <dbReference type="Proteomes" id="UP001319803"/>
    </source>
</evidence>
<reference evidence="3 4" key="1">
    <citation type="submission" date="2021-08" db="EMBL/GenBank/DDBJ databases">
        <title>Endosymbiont genome of Braarudosphaera bigelowii.</title>
        <authorList>
            <person name="Suzuki S."/>
            <person name="Ishida K."/>
        </authorList>
    </citation>
    <scope>NUCLEOTIDE SEQUENCE [LARGE SCALE GENOMIC DNA]</scope>
    <source>
        <strain evidence="3">CPSB-1</strain>
    </source>
</reference>
<dbReference type="InterPro" id="IPR028098">
    <property type="entry name" value="Glyco_trans_4-like_N"/>
</dbReference>
<dbReference type="PANTHER" id="PTHR45947">
    <property type="entry name" value="SULFOQUINOVOSYL TRANSFERASE SQD2"/>
    <property type="match status" value="1"/>
</dbReference>
<accession>A0ABM7U5Y1</accession>
<feature type="domain" description="Glycosyltransferase subfamily 4-like N-terminal" evidence="2">
    <location>
        <begin position="20"/>
        <end position="112"/>
    </location>
</feature>
<sequence>MLKLLFLSTPVGPLGSGVGGGVELTLFNLAKEMNRRGHQVKIVAPQYSSLPNITCQEIPGVWQDMVQNSTRDAPIILLQNSVLANMWNFAKEVENDYDLIVNFAFDWLPLYLTPFFKRTIAHLISMGSTTNAIDSMIHQVAKSFPYTIGIHTQEQAKTFPFLENFYILGNGIDISLYEFCDNPSNDFSWIGRISPEKGLEDAILAAKDANVKLKVFGKIQDIEYWKNIQADYSNADFQYEGFFSTEKLQEKIRTSKAILVTPKWVEAFGNVIIESLACGVPVIAYKRGGPAALVKHGETGFLVTPDSVNELVYAINNIGEINRERCRHQAEINYSLQVLGDRFEKWMLMLNKINKSK</sequence>
<dbReference type="Pfam" id="PF00534">
    <property type="entry name" value="Glycos_transf_1"/>
    <property type="match status" value="1"/>
</dbReference>
<dbReference type="CDD" id="cd03802">
    <property type="entry name" value="GT4_AviGT4-like"/>
    <property type="match status" value="1"/>
</dbReference>
<dbReference type="Proteomes" id="UP001319803">
    <property type="component" value="Chromosome"/>
</dbReference>
<dbReference type="Gene3D" id="3.40.50.2000">
    <property type="entry name" value="Glycogen Phosphorylase B"/>
    <property type="match status" value="2"/>
</dbReference>